<accession>B4QMP9</accession>
<feature type="compositionally biased region" description="Polar residues" evidence="5">
    <location>
        <begin position="420"/>
        <end position="431"/>
    </location>
</feature>
<dbReference type="Bgee" id="FBgn0268827">
    <property type="expression patterns" value="Expressed in embryo and 3 other cell types or tissues"/>
</dbReference>
<dbReference type="GO" id="GO:0033617">
    <property type="term" value="P:mitochondrial respiratory chain complex IV assembly"/>
    <property type="evidence" value="ECO:0007669"/>
    <property type="project" value="TreeGrafter"/>
</dbReference>
<evidence type="ECO:0000256" key="4">
    <source>
        <dbReference type="ARBA" id="ARBA00023136"/>
    </source>
</evidence>
<dbReference type="PANTHER" id="PTHR12428">
    <property type="entry name" value="OXA1"/>
    <property type="match status" value="1"/>
</dbReference>
<evidence type="ECO:0000313" key="8">
    <source>
        <dbReference type="Proteomes" id="UP000000304"/>
    </source>
</evidence>
<evidence type="ECO:0000256" key="2">
    <source>
        <dbReference type="ARBA" id="ARBA00022692"/>
    </source>
</evidence>
<dbReference type="EMBL" id="CM000363">
    <property type="protein sequence ID" value="EDX09803.1"/>
    <property type="molecule type" value="Genomic_DNA"/>
</dbReference>
<organism evidence="7 8">
    <name type="scientific">Drosophila simulans</name>
    <name type="common">Fruit fly</name>
    <dbReference type="NCBI Taxonomy" id="7240"/>
    <lineage>
        <taxon>Eukaryota</taxon>
        <taxon>Metazoa</taxon>
        <taxon>Ecdysozoa</taxon>
        <taxon>Arthropoda</taxon>
        <taxon>Hexapoda</taxon>
        <taxon>Insecta</taxon>
        <taxon>Pterygota</taxon>
        <taxon>Neoptera</taxon>
        <taxon>Endopterygota</taxon>
        <taxon>Diptera</taxon>
        <taxon>Brachycera</taxon>
        <taxon>Muscomorpha</taxon>
        <taxon>Ephydroidea</taxon>
        <taxon>Drosophilidae</taxon>
        <taxon>Drosophila</taxon>
        <taxon>Sophophora</taxon>
    </lineage>
</organism>
<feature type="compositionally biased region" description="Polar residues" evidence="5">
    <location>
        <begin position="506"/>
        <end position="518"/>
    </location>
</feature>
<reference evidence="7 8" key="1">
    <citation type="journal article" date="2007" name="Nature">
        <title>Evolution of genes and genomes on the Drosophila phylogeny.</title>
        <authorList>
            <consortium name="Drosophila 12 Genomes Consortium"/>
            <person name="Clark A.G."/>
            <person name="Eisen M.B."/>
            <person name="Smith D.R."/>
            <person name="Bergman C.M."/>
            <person name="Oliver B."/>
            <person name="Markow T.A."/>
            <person name="Kaufman T.C."/>
            <person name="Kellis M."/>
            <person name="Gelbart W."/>
            <person name="Iyer V.N."/>
            <person name="Pollard D.A."/>
            <person name="Sackton T.B."/>
            <person name="Larracuente A.M."/>
            <person name="Singh N.D."/>
            <person name="Abad J.P."/>
            <person name="Abt D.N."/>
            <person name="Adryan B."/>
            <person name="Aguade M."/>
            <person name="Akashi H."/>
            <person name="Anderson W.W."/>
            <person name="Aquadro C.F."/>
            <person name="Ardell D.H."/>
            <person name="Arguello R."/>
            <person name="Artieri C.G."/>
            <person name="Barbash D.A."/>
            <person name="Barker D."/>
            <person name="Barsanti P."/>
            <person name="Batterham P."/>
            <person name="Batzoglou S."/>
            <person name="Begun D."/>
            <person name="Bhutkar A."/>
            <person name="Blanco E."/>
            <person name="Bosak S.A."/>
            <person name="Bradley R.K."/>
            <person name="Brand A.D."/>
            <person name="Brent M.R."/>
            <person name="Brooks A.N."/>
            <person name="Brown R.H."/>
            <person name="Butlin R.K."/>
            <person name="Caggese C."/>
            <person name="Calvi B.R."/>
            <person name="Bernardo de Carvalho A."/>
            <person name="Caspi A."/>
            <person name="Castrezana S."/>
            <person name="Celniker S.E."/>
            <person name="Chang J.L."/>
            <person name="Chapple C."/>
            <person name="Chatterji S."/>
            <person name="Chinwalla A."/>
            <person name="Civetta A."/>
            <person name="Clifton S.W."/>
            <person name="Comeron J.M."/>
            <person name="Costello J.C."/>
            <person name="Coyne J.A."/>
            <person name="Daub J."/>
            <person name="David R.G."/>
            <person name="Delcher A.L."/>
            <person name="Delehaunty K."/>
            <person name="Do C.B."/>
            <person name="Ebling H."/>
            <person name="Edwards K."/>
            <person name="Eickbush T."/>
            <person name="Evans J.D."/>
            <person name="Filipski A."/>
            <person name="Findeiss S."/>
            <person name="Freyhult E."/>
            <person name="Fulton L."/>
            <person name="Fulton R."/>
            <person name="Garcia A.C."/>
            <person name="Gardiner A."/>
            <person name="Garfield D.A."/>
            <person name="Garvin B.E."/>
            <person name="Gibson G."/>
            <person name="Gilbert D."/>
            <person name="Gnerre S."/>
            <person name="Godfrey J."/>
            <person name="Good R."/>
            <person name="Gotea V."/>
            <person name="Gravely B."/>
            <person name="Greenberg A.J."/>
            <person name="Griffiths-Jones S."/>
            <person name="Gross S."/>
            <person name="Guigo R."/>
            <person name="Gustafson E.A."/>
            <person name="Haerty W."/>
            <person name="Hahn M.W."/>
            <person name="Halligan D.L."/>
            <person name="Halpern A.L."/>
            <person name="Halter G.M."/>
            <person name="Han M.V."/>
            <person name="Heger A."/>
            <person name="Hillier L."/>
            <person name="Hinrichs A.S."/>
            <person name="Holmes I."/>
            <person name="Hoskins R.A."/>
            <person name="Hubisz M.J."/>
            <person name="Hultmark D."/>
            <person name="Huntley M.A."/>
            <person name="Jaffe D.B."/>
            <person name="Jagadeeshan S."/>
            <person name="Jeck W.R."/>
            <person name="Johnson J."/>
            <person name="Jones C.D."/>
            <person name="Jordan W.C."/>
            <person name="Karpen G.H."/>
            <person name="Kataoka E."/>
            <person name="Keightley P.D."/>
            <person name="Kheradpour P."/>
            <person name="Kirkness E.F."/>
            <person name="Koerich L.B."/>
            <person name="Kristiansen K."/>
            <person name="Kudrna D."/>
            <person name="Kulathinal R.J."/>
            <person name="Kumar S."/>
            <person name="Kwok R."/>
            <person name="Lander E."/>
            <person name="Langley C.H."/>
            <person name="Lapoint R."/>
            <person name="Lazzaro B.P."/>
            <person name="Lee S.J."/>
            <person name="Levesque L."/>
            <person name="Li R."/>
            <person name="Lin C.F."/>
            <person name="Lin M.F."/>
            <person name="Lindblad-Toh K."/>
            <person name="Llopart A."/>
            <person name="Long M."/>
            <person name="Low L."/>
            <person name="Lozovsky E."/>
            <person name="Lu J."/>
            <person name="Luo M."/>
            <person name="Machado C.A."/>
            <person name="Makalowski W."/>
            <person name="Marzo M."/>
            <person name="Matsuda M."/>
            <person name="Matzkin L."/>
            <person name="McAllister B."/>
            <person name="McBride C.S."/>
            <person name="McKernan B."/>
            <person name="McKernan K."/>
            <person name="Mendez-Lago M."/>
            <person name="Minx P."/>
            <person name="Mollenhauer M.U."/>
            <person name="Montooth K."/>
            <person name="Mount S.M."/>
            <person name="Mu X."/>
            <person name="Myers E."/>
            <person name="Negre B."/>
            <person name="Newfeld S."/>
            <person name="Nielsen R."/>
            <person name="Noor M.A."/>
            <person name="O'Grady P."/>
            <person name="Pachter L."/>
            <person name="Papaceit M."/>
            <person name="Parisi M.J."/>
            <person name="Parisi M."/>
            <person name="Parts L."/>
            <person name="Pedersen J.S."/>
            <person name="Pesole G."/>
            <person name="Phillippy A.M."/>
            <person name="Ponting C.P."/>
            <person name="Pop M."/>
            <person name="Porcelli D."/>
            <person name="Powell J.R."/>
            <person name="Prohaska S."/>
            <person name="Pruitt K."/>
            <person name="Puig M."/>
            <person name="Quesneville H."/>
            <person name="Ram K.R."/>
            <person name="Rand D."/>
            <person name="Rasmussen M.D."/>
            <person name="Reed L.K."/>
            <person name="Reenan R."/>
            <person name="Reily A."/>
            <person name="Remington K.A."/>
            <person name="Rieger T.T."/>
            <person name="Ritchie M.G."/>
            <person name="Robin C."/>
            <person name="Rogers Y.H."/>
            <person name="Rohde C."/>
            <person name="Rozas J."/>
            <person name="Rubenfield M.J."/>
            <person name="Ruiz A."/>
            <person name="Russo S."/>
            <person name="Salzberg S.L."/>
            <person name="Sanchez-Gracia A."/>
            <person name="Saranga D.J."/>
            <person name="Sato H."/>
            <person name="Schaeffer S.W."/>
            <person name="Schatz M.C."/>
            <person name="Schlenke T."/>
            <person name="Schwartz R."/>
            <person name="Segarra C."/>
            <person name="Singh R.S."/>
            <person name="Sirot L."/>
            <person name="Sirota M."/>
            <person name="Sisneros N.B."/>
            <person name="Smith C.D."/>
            <person name="Smith T.F."/>
            <person name="Spieth J."/>
            <person name="Stage D.E."/>
            <person name="Stark A."/>
            <person name="Stephan W."/>
            <person name="Strausberg R.L."/>
            <person name="Strempel S."/>
            <person name="Sturgill D."/>
            <person name="Sutton G."/>
            <person name="Sutton G.G."/>
            <person name="Tao W."/>
            <person name="Teichmann S."/>
            <person name="Tobari Y.N."/>
            <person name="Tomimura Y."/>
            <person name="Tsolas J.M."/>
            <person name="Valente V.L."/>
            <person name="Venter E."/>
            <person name="Venter J.C."/>
            <person name="Vicario S."/>
            <person name="Vieira F.G."/>
            <person name="Vilella A.J."/>
            <person name="Villasante A."/>
            <person name="Walenz B."/>
            <person name="Wang J."/>
            <person name="Wasserman M."/>
            <person name="Watts T."/>
            <person name="Wilson D."/>
            <person name="Wilson R.K."/>
            <person name="Wing R.A."/>
            <person name="Wolfner M.F."/>
            <person name="Wong A."/>
            <person name="Wong G.K."/>
            <person name="Wu C.I."/>
            <person name="Wu G."/>
            <person name="Yamamoto D."/>
            <person name="Yang H.P."/>
            <person name="Yang S.P."/>
            <person name="Yorke J.A."/>
            <person name="Yoshida K."/>
            <person name="Zdobnov E."/>
            <person name="Zhang P."/>
            <person name="Zhang Y."/>
            <person name="Zimin A.V."/>
            <person name="Baldwin J."/>
            <person name="Abdouelleil A."/>
            <person name="Abdulkadir J."/>
            <person name="Abebe A."/>
            <person name="Abera B."/>
            <person name="Abreu J."/>
            <person name="Acer S.C."/>
            <person name="Aftuck L."/>
            <person name="Alexander A."/>
            <person name="An P."/>
            <person name="Anderson E."/>
            <person name="Anderson S."/>
            <person name="Arachi H."/>
            <person name="Azer M."/>
            <person name="Bachantsang P."/>
            <person name="Barry A."/>
            <person name="Bayul T."/>
            <person name="Berlin A."/>
            <person name="Bessette D."/>
            <person name="Bloom T."/>
            <person name="Blye J."/>
            <person name="Boguslavskiy L."/>
            <person name="Bonnet C."/>
            <person name="Boukhgalter B."/>
            <person name="Bourzgui I."/>
            <person name="Brown A."/>
            <person name="Cahill P."/>
            <person name="Channer S."/>
            <person name="Cheshatsang Y."/>
            <person name="Chuda L."/>
            <person name="Citroen M."/>
            <person name="Collymore A."/>
            <person name="Cooke P."/>
            <person name="Costello M."/>
            <person name="D'Aco K."/>
            <person name="Daza R."/>
            <person name="De Haan G."/>
            <person name="DeGray S."/>
            <person name="DeMaso C."/>
            <person name="Dhargay N."/>
            <person name="Dooley K."/>
            <person name="Dooley E."/>
            <person name="Doricent M."/>
            <person name="Dorje P."/>
            <person name="Dorjee K."/>
            <person name="Dupes A."/>
            <person name="Elong R."/>
            <person name="Falk J."/>
            <person name="Farina A."/>
            <person name="Faro S."/>
            <person name="Ferguson D."/>
            <person name="Fisher S."/>
            <person name="Foley C.D."/>
            <person name="Franke A."/>
            <person name="Friedrich D."/>
            <person name="Gadbois L."/>
            <person name="Gearin G."/>
            <person name="Gearin C.R."/>
            <person name="Giannoukos G."/>
            <person name="Goode T."/>
            <person name="Graham J."/>
            <person name="Grandbois E."/>
            <person name="Grewal S."/>
            <person name="Gyaltsen K."/>
            <person name="Hafez N."/>
            <person name="Hagos B."/>
            <person name="Hall J."/>
            <person name="Henson C."/>
            <person name="Hollinger A."/>
            <person name="Honan T."/>
            <person name="Huard M.D."/>
            <person name="Hughes L."/>
            <person name="Hurhula B."/>
            <person name="Husby M.E."/>
            <person name="Kamat A."/>
            <person name="Kanga B."/>
            <person name="Kashin S."/>
            <person name="Khazanovich D."/>
            <person name="Kisner P."/>
            <person name="Lance K."/>
            <person name="Lara M."/>
            <person name="Lee W."/>
            <person name="Lennon N."/>
            <person name="Letendre F."/>
            <person name="LeVine R."/>
            <person name="Lipovsky A."/>
            <person name="Liu X."/>
            <person name="Liu J."/>
            <person name="Liu S."/>
            <person name="Lokyitsang T."/>
            <person name="Lokyitsang Y."/>
            <person name="Lubonja R."/>
            <person name="Lui A."/>
            <person name="MacDonald P."/>
            <person name="Magnisalis V."/>
            <person name="Maru K."/>
            <person name="Matthews C."/>
            <person name="McCusker W."/>
            <person name="McDonough S."/>
            <person name="Mehta T."/>
            <person name="Meldrim J."/>
            <person name="Meneus L."/>
            <person name="Mihai O."/>
            <person name="Mihalev A."/>
            <person name="Mihova T."/>
            <person name="Mittelman R."/>
            <person name="Mlenga V."/>
            <person name="Montmayeur A."/>
            <person name="Mulrain L."/>
            <person name="Navidi A."/>
            <person name="Naylor J."/>
            <person name="Negash T."/>
            <person name="Nguyen T."/>
            <person name="Nguyen N."/>
            <person name="Nicol R."/>
            <person name="Norbu C."/>
            <person name="Norbu N."/>
            <person name="Novod N."/>
            <person name="O'Neill B."/>
            <person name="Osman S."/>
            <person name="Markiewicz E."/>
            <person name="Oyono O.L."/>
            <person name="Patti C."/>
            <person name="Phunkhang P."/>
            <person name="Pierre F."/>
            <person name="Priest M."/>
            <person name="Raghuraman S."/>
            <person name="Rege F."/>
            <person name="Reyes R."/>
            <person name="Rise C."/>
            <person name="Rogov P."/>
            <person name="Ross K."/>
            <person name="Ryan E."/>
            <person name="Settipalli S."/>
            <person name="Shea T."/>
            <person name="Sherpa N."/>
            <person name="Shi L."/>
            <person name="Shih D."/>
            <person name="Sparrow T."/>
            <person name="Spaulding J."/>
            <person name="Stalker J."/>
            <person name="Stange-Thomann N."/>
            <person name="Stavropoulos S."/>
            <person name="Stone C."/>
            <person name="Strader C."/>
            <person name="Tesfaye S."/>
            <person name="Thomson T."/>
            <person name="Thoulutsang Y."/>
            <person name="Thoulutsang D."/>
            <person name="Topham K."/>
            <person name="Topping I."/>
            <person name="Tsamla T."/>
            <person name="Vassiliev H."/>
            <person name="Vo A."/>
            <person name="Wangchuk T."/>
            <person name="Wangdi T."/>
            <person name="Weiand M."/>
            <person name="Wilkinson J."/>
            <person name="Wilson A."/>
            <person name="Yadav S."/>
            <person name="Young G."/>
            <person name="Yu Q."/>
            <person name="Zembek L."/>
            <person name="Zhong D."/>
            <person name="Zimmer A."/>
            <person name="Zwirko Z."/>
            <person name="Jaffe D.B."/>
            <person name="Alvarez P."/>
            <person name="Brockman W."/>
            <person name="Butler J."/>
            <person name="Chin C."/>
            <person name="Gnerre S."/>
            <person name="Grabherr M."/>
            <person name="Kleber M."/>
            <person name="Mauceli E."/>
            <person name="MacCallum I."/>
        </authorList>
    </citation>
    <scope>NUCLEOTIDE SEQUENCE [LARGE SCALE GENOMIC DNA]</scope>
    <source>
        <strain evidence="8">white501</strain>
    </source>
</reference>
<feature type="region of interest" description="Disordered" evidence="5">
    <location>
        <begin position="410"/>
        <end position="440"/>
    </location>
</feature>
<dbReference type="InterPro" id="IPR036508">
    <property type="entry name" value="Chitin-bd_dom_sf"/>
</dbReference>
<feature type="domain" description="Chitin-binding type-2" evidence="6">
    <location>
        <begin position="353"/>
        <end position="409"/>
    </location>
</feature>
<sequence>MSALLLLRTCRSPTIAGIYKYTYQGTTVANHTCNHRLASTEAAAASVQLANASGLVGYWQTLSNSTPVAYMQDVLIKIHDYSGLPWWASIVLSTVLFRSVATLPLTIYQHKITARIEKIALEMPVIVEELKKEAAMAKHKFKWSEKQTQIVYRRSIKKQWQNLIVRDNCHPMKTMIVLWGQIPLWIFQSVALRNLVYMLPDPTSIQAQIVTTEMTVGGFDDAKWLLPLLRSLLVDRPGAKAYRSGSGYHSEQSGPVGLSAAGNAHSSYGADQQHPIYHRDSACPPHFTGLVAYPHDCHRYVNCFDGSPTIQTCSPGTLFNGRTQVCDHPSNVVCPSAESSSTRLGRLRQLDSEPKCQPGVNGLQPHPTDCSKFLNCANGQAFIMDCAPGTAFSPASLVCVHKDLAKCGSGTGAVRDDTSGPDNRQYKSYETSGKDQFGNRYTTRTTTTTRVIGDRWTDMNMQRPSGVGVEQNPHHHHHGYNPGWSGQETSYVQRGPTQSTLYVEGSLQPNRNYPTNKTPLAPMAPTNTGGVYYGQPVEDKQHVPSRQNYSRRIDYGSPGHGWKPMPPLDPLGGQQPLNLDYSPHSPGAKEPQPHDSLPGQKPINLDYDEEQIPQYPQNGLPPHPGSPPRFYPDQLPGGSKPIGRQQPVESSPDSSGFPDHQKPLDPDNRLHGSKIPPRHSPNAGLPLYNESNLYGGLLPPKPDPPVNGTPTPTPNPSSSQTPTPQLANRLHTFPIYPPVDNKTSLQNPIQPHYSPSYAGIAHSRDAPWAKVPVTSTTPAQDPDPFNPELDEPFYDDVDFLTTTVRNVLVPPPFDHKFYSPQSTNPSINQDRSASGPSSQAAIKEALKLMLRPYFNHSGNAQEQLAQQAESAIVSVISKPTTTTTTPRPTSKTPKTDLDFDAELIKAGEQESLDSVDDDYVFPDARETSRTEQTLDPSTTYASTNFQRSTRRAELDPDSLTTTTMKTNWLAPGHSRDYHRRHPNLPDPFSEHHPNSSPHHTTQPPPPSPT</sequence>
<dbReference type="SMART" id="SM00494">
    <property type="entry name" value="ChtBD2"/>
    <property type="match status" value="2"/>
</dbReference>
<evidence type="ECO:0000313" key="7">
    <source>
        <dbReference type="EMBL" id="EDX09803.1"/>
    </source>
</evidence>
<dbReference type="PANTHER" id="PTHR12428:SF65">
    <property type="entry name" value="CYTOCHROME C OXIDASE ASSEMBLY PROTEIN COX18, MITOCHONDRIAL"/>
    <property type="match status" value="1"/>
</dbReference>
<feature type="compositionally biased region" description="Pro residues" evidence="5">
    <location>
        <begin position="619"/>
        <end position="630"/>
    </location>
</feature>
<feature type="domain" description="Chitin-binding type-2" evidence="6">
    <location>
        <begin position="280"/>
        <end position="336"/>
    </location>
</feature>
<evidence type="ECO:0000256" key="3">
    <source>
        <dbReference type="ARBA" id="ARBA00022989"/>
    </source>
</evidence>
<dbReference type="Pfam" id="PF01607">
    <property type="entry name" value="CBM_14"/>
    <property type="match status" value="2"/>
</dbReference>
<feature type="region of interest" description="Disordered" evidence="5">
    <location>
        <begin position="877"/>
        <end position="897"/>
    </location>
</feature>
<dbReference type="InterPro" id="IPR001708">
    <property type="entry name" value="YidC/ALB3/OXA1/COX18"/>
</dbReference>
<feature type="compositionally biased region" description="Low complexity" evidence="5">
    <location>
        <begin position="877"/>
        <end position="892"/>
    </location>
</feature>
<dbReference type="GO" id="GO:0005576">
    <property type="term" value="C:extracellular region"/>
    <property type="evidence" value="ECO:0007669"/>
    <property type="project" value="InterPro"/>
</dbReference>
<comment type="subcellular location">
    <subcellularLocation>
        <location evidence="1">Membrane</location>
        <topology evidence="1">Multi-pass membrane protein</topology>
    </subcellularLocation>
</comment>
<feature type="region of interest" description="Disordered" evidence="5">
    <location>
        <begin position="925"/>
        <end position="1009"/>
    </location>
</feature>
<dbReference type="CDD" id="cd20069">
    <property type="entry name" value="5TM_Oxa1-like"/>
    <property type="match status" value="1"/>
</dbReference>
<dbReference type="InterPro" id="IPR002557">
    <property type="entry name" value="Chitin-bd_dom"/>
</dbReference>
<dbReference type="HOGENOM" id="CLU_298138_0_0_1"/>
<dbReference type="GO" id="GO:0032979">
    <property type="term" value="P:protein insertion into mitochondrial inner membrane from matrix"/>
    <property type="evidence" value="ECO:0007669"/>
    <property type="project" value="TreeGrafter"/>
</dbReference>
<feature type="compositionally biased region" description="Basic and acidic residues" evidence="5">
    <location>
        <begin position="659"/>
        <end position="670"/>
    </location>
</feature>
<feature type="compositionally biased region" description="Polar residues" evidence="5">
    <location>
        <begin position="930"/>
        <end position="947"/>
    </location>
</feature>
<keyword evidence="8" id="KW-1185">Reference proteome</keyword>
<dbReference type="GO" id="GO:0008061">
    <property type="term" value="F:chitin binding"/>
    <property type="evidence" value="ECO:0007669"/>
    <property type="project" value="InterPro"/>
</dbReference>
<feature type="compositionally biased region" description="Pro residues" evidence="5">
    <location>
        <begin position="699"/>
        <end position="715"/>
    </location>
</feature>
<dbReference type="GO" id="GO:0032977">
    <property type="term" value="F:membrane insertase activity"/>
    <property type="evidence" value="ECO:0007669"/>
    <property type="project" value="InterPro"/>
</dbReference>
<feature type="region of interest" description="Disordered" evidence="5">
    <location>
        <begin position="466"/>
        <end position="491"/>
    </location>
</feature>
<dbReference type="PROSITE" id="PS50940">
    <property type="entry name" value="CHIT_BIND_II"/>
    <property type="match status" value="2"/>
</dbReference>
<name>B4QMP9_DROSI</name>
<dbReference type="AlphaFoldDB" id="B4QMP9"/>
<dbReference type="Proteomes" id="UP000000304">
    <property type="component" value="Chromosome 3L"/>
</dbReference>
<proteinExistence type="predicted"/>
<dbReference type="SUPFAM" id="SSF57625">
    <property type="entry name" value="Invertebrate chitin-binding proteins"/>
    <property type="match status" value="2"/>
</dbReference>
<evidence type="ECO:0000256" key="5">
    <source>
        <dbReference type="SAM" id="MobiDB-lite"/>
    </source>
</evidence>
<evidence type="ECO:0000256" key="1">
    <source>
        <dbReference type="ARBA" id="ARBA00004141"/>
    </source>
</evidence>
<dbReference type="Gene3D" id="2.170.140.10">
    <property type="entry name" value="Chitin binding domain"/>
    <property type="match status" value="2"/>
</dbReference>
<protein>
    <submittedName>
        <fullName evidence="7">GD14151</fullName>
    </submittedName>
</protein>
<keyword evidence="2" id="KW-0812">Transmembrane</keyword>
<feature type="region of interest" description="Disordered" evidence="5">
    <location>
        <begin position="506"/>
        <end position="751"/>
    </location>
</feature>
<dbReference type="GO" id="GO:0005743">
    <property type="term" value="C:mitochondrial inner membrane"/>
    <property type="evidence" value="ECO:0007669"/>
    <property type="project" value="TreeGrafter"/>
</dbReference>
<keyword evidence="4" id="KW-0472">Membrane</keyword>
<evidence type="ECO:0000259" key="6">
    <source>
        <dbReference type="PROSITE" id="PS50940"/>
    </source>
</evidence>
<dbReference type="FunFam" id="2.170.140.10:FF:000003">
    <property type="entry name" value="Tequila, isoform D"/>
    <property type="match status" value="2"/>
</dbReference>
<dbReference type="PhylomeDB" id="B4QMP9"/>
<feature type="compositionally biased region" description="Low complexity" evidence="5">
    <location>
        <begin position="570"/>
        <end position="579"/>
    </location>
</feature>
<feature type="compositionally biased region" description="Polar residues" evidence="5">
    <location>
        <begin position="819"/>
        <end position="838"/>
    </location>
</feature>
<gene>
    <name evidence="7" type="primary">Dsim\GD14151</name>
    <name evidence="7" type="ORF">Dsim_GD14151</name>
</gene>
<feature type="region of interest" description="Disordered" evidence="5">
    <location>
        <begin position="816"/>
        <end position="838"/>
    </location>
</feature>
<dbReference type="OrthoDB" id="6020543at2759"/>
<keyword evidence="3" id="KW-1133">Transmembrane helix</keyword>